<reference evidence="1" key="2">
    <citation type="journal article" date="2021" name="PeerJ">
        <title>Extensive microbial diversity within the chicken gut microbiome revealed by metagenomics and culture.</title>
        <authorList>
            <person name="Gilroy R."/>
            <person name="Ravi A."/>
            <person name="Getino M."/>
            <person name="Pursley I."/>
            <person name="Horton D.L."/>
            <person name="Alikhan N.F."/>
            <person name="Baker D."/>
            <person name="Gharbi K."/>
            <person name="Hall N."/>
            <person name="Watson M."/>
            <person name="Adriaenssens E.M."/>
            <person name="Foster-Nyarko E."/>
            <person name="Jarju S."/>
            <person name="Secka A."/>
            <person name="Antonio M."/>
            <person name="Oren A."/>
            <person name="Chaudhuri R.R."/>
            <person name="La Ragione R."/>
            <person name="Hildebrand F."/>
            <person name="Pallen M.J."/>
        </authorList>
    </citation>
    <scope>NUCLEOTIDE SEQUENCE</scope>
    <source>
        <strain evidence="1">ChiHjej12B11-29160</strain>
    </source>
</reference>
<dbReference type="EMBL" id="DVMQ01000004">
    <property type="protein sequence ID" value="HIU23542.1"/>
    <property type="molecule type" value="Genomic_DNA"/>
</dbReference>
<organism evidence="1 2">
    <name type="scientific">Candidatus Coprovicinus avistercoris</name>
    <dbReference type="NCBI Taxonomy" id="2840754"/>
    <lineage>
        <taxon>Bacteria</taxon>
        <taxon>Bacillati</taxon>
        <taxon>Actinomycetota</taxon>
        <taxon>Coriobacteriia</taxon>
        <taxon>Coriobacteriales</taxon>
        <taxon>Coriobacteriaceae</taxon>
        <taxon>Coriobacteriaceae incertae sedis</taxon>
        <taxon>Candidatus Coprovicinus</taxon>
    </lineage>
</organism>
<dbReference type="Proteomes" id="UP000824078">
    <property type="component" value="Unassembled WGS sequence"/>
</dbReference>
<evidence type="ECO:0008006" key="3">
    <source>
        <dbReference type="Google" id="ProtNLM"/>
    </source>
</evidence>
<name>A0A9D1L4Y1_9ACTN</name>
<protein>
    <recommendedName>
        <fullName evidence="3">SIS domain-containing protein</fullName>
    </recommendedName>
</protein>
<reference evidence="1" key="1">
    <citation type="submission" date="2020-10" db="EMBL/GenBank/DDBJ databases">
        <authorList>
            <person name="Gilroy R."/>
        </authorList>
    </citation>
    <scope>NUCLEOTIDE SEQUENCE</scope>
    <source>
        <strain evidence="1">ChiHjej12B11-29160</strain>
    </source>
</reference>
<dbReference type="GO" id="GO:0097367">
    <property type="term" value="F:carbohydrate derivative binding"/>
    <property type="evidence" value="ECO:0007669"/>
    <property type="project" value="InterPro"/>
</dbReference>
<proteinExistence type="predicted"/>
<dbReference type="PANTHER" id="PTHR10937">
    <property type="entry name" value="GLUCOSAMINE--FRUCTOSE-6-PHOSPHATE AMINOTRANSFERASE, ISOMERIZING"/>
    <property type="match status" value="1"/>
</dbReference>
<gene>
    <name evidence="1" type="ORF">IAD17_01265</name>
</gene>
<evidence type="ECO:0000313" key="1">
    <source>
        <dbReference type="EMBL" id="HIU23542.1"/>
    </source>
</evidence>
<dbReference type="AlphaFoldDB" id="A0A9D1L4Y1"/>
<comment type="caution">
    <text evidence="1">The sequence shown here is derived from an EMBL/GenBank/DDBJ whole genome shotgun (WGS) entry which is preliminary data.</text>
</comment>
<dbReference type="Gene3D" id="3.40.50.10490">
    <property type="entry name" value="Glucose-6-phosphate isomerase like protein, domain 1"/>
    <property type="match status" value="2"/>
</dbReference>
<dbReference type="SUPFAM" id="SSF53697">
    <property type="entry name" value="SIS domain"/>
    <property type="match status" value="1"/>
</dbReference>
<accession>A0A9D1L4Y1</accession>
<sequence>MAEETTQDNATINPILENIYQQPEELHRVLNDLTTERLETVKEVARLANLAGEIVLTSMGSALYSLMPMYEALLDRGMRNVTLVETAELIHHPERVSKHALYILMSRSGESREVADFSVWLTEHGYTSVAITMTPTSTMGQHCTVMLHDIASYDKIVCIKAYSSMALCGLFVAHMMDHDEPDPTYVARLHAAFDWMEENKKNWLCAIEQIPFLGSADSFYMLSRAQGINMMRSASLWLEETAKVPANVMSLDNFYHGPMELIRAQKITKSKTVPVLLDVLGDDRSRMIWNYITQAQPENIYIGPAGSDMDATVYVELPDLELDGAHMMLVQALYFQLLSYQCAIANNIEPGMFFEEGWIVQ</sequence>
<dbReference type="GO" id="GO:1901135">
    <property type="term" value="P:carbohydrate derivative metabolic process"/>
    <property type="evidence" value="ECO:0007669"/>
    <property type="project" value="InterPro"/>
</dbReference>
<dbReference type="InterPro" id="IPR046348">
    <property type="entry name" value="SIS_dom_sf"/>
</dbReference>
<evidence type="ECO:0000313" key="2">
    <source>
        <dbReference type="Proteomes" id="UP000824078"/>
    </source>
</evidence>